<protein>
    <submittedName>
        <fullName evidence="2">Uncharacterized protein</fullName>
    </submittedName>
</protein>
<feature type="region of interest" description="Disordered" evidence="1">
    <location>
        <begin position="1"/>
        <end position="21"/>
    </location>
</feature>
<sequence length="513" mass="56525">MTDKVTKPRARKKREPKATATVTVTEKGLKEQVDGNVRGLAVGLEKQEDYKISVPLALIPKAKPPLSTKVNTTLFKECPPHRHSSQAEGDSAIAALKWEFKLPMLYQPSHADQYDNVFISHFVTLNSSIRSYNQELPWITHLPGLHYKAAKPALRLSIRAASMAFYAQVHKDPSILMDSYRWYTQSLNAQRLALARLSGNNLPDDEEILVPIILGLYEVYAGSTPASVFHHLTAATRILSMRGPKNCRLGVASILFKVIRVSDGHKALIFNQPSVLSCGEWMTIPFAGLPKNAHQYLADILLAIPACIALSGLKGSLGEAFSTPISYNIDLAAVQRRTWELLQEVDDWAKKFPHLTKTSNGPTIVDREMGIGISGAVPLTPDSTSLILPEAFVALTASTYYAIRLILNLLAHKISPRPLISPISPSNANEMRSQSSFELISIATECSRNVLDIAGFLESTHPVGFDFMRSVFPLVVVAVLGPQAHEQKIAQEMLRRWGESRGIGGLCGAWTHR</sequence>
<gene>
    <name evidence="2" type="ORF">P154DRAFT_441415</name>
</gene>
<evidence type="ECO:0000256" key="1">
    <source>
        <dbReference type="SAM" id="MobiDB-lite"/>
    </source>
</evidence>
<evidence type="ECO:0000313" key="2">
    <source>
        <dbReference type="EMBL" id="KAF1997330.1"/>
    </source>
</evidence>
<evidence type="ECO:0000313" key="3">
    <source>
        <dbReference type="Proteomes" id="UP000799779"/>
    </source>
</evidence>
<name>A0A6A5W629_9PLEO</name>
<dbReference type="EMBL" id="ML977615">
    <property type="protein sequence ID" value="KAF1997330.1"/>
    <property type="molecule type" value="Genomic_DNA"/>
</dbReference>
<dbReference type="InterPro" id="IPR053178">
    <property type="entry name" value="Osmoadaptation_assoc"/>
</dbReference>
<dbReference type="PANTHER" id="PTHR38111">
    <property type="entry name" value="ZN(2)-C6 FUNGAL-TYPE DOMAIN-CONTAINING PROTEIN-RELATED"/>
    <property type="match status" value="1"/>
</dbReference>
<keyword evidence="3" id="KW-1185">Reference proteome</keyword>
<dbReference type="AlphaFoldDB" id="A0A6A5W629"/>
<dbReference type="Proteomes" id="UP000799779">
    <property type="component" value="Unassembled WGS sequence"/>
</dbReference>
<accession>A0A6A5W629</accession>
<proteinExistence type="predicted"/>
<dbReference type="OrthoDB" id="3525185at2759"/>
<organism evidence="2 3">
    <name type="scientific">Amniculicola lignicola CBS 123094</name>
    <dbReference type="NCBI Taxonomy" id="1392246"/>
    <lineage>
        <taxon>Eukaryota</taxon>
        <taxon>Fungi</taxon>
        <taxon>Dikarya</taxon>
        <taxon>Ascomycota</taxon>
        <taxon>Pezizomycotina</taxon>
        <taxon>Dothideomycetes</taxon>
        <taxon>Pleosporomycetidae</taxon>
        <taxon>Pleosporales</taxon>
        <taxon>Amniculicolaceae</taxon>
        <taxon>Amniculicola</taxon>
    </lineage>
</organism>
<reference evidence="2" key="1">
    <citation type="journal article" date="2020" name="Stud. Mycol.">
        <title>101 Dothideomycetes genomes: a test case for predicting lifestyles and emergence of pathogens.</title>
        <authorList>
            <person name="Haridas S."/>
            <person name="Albert R."/>
            <person name="Binder M."/>
            <person name="Bloem J."/>
            <person name="Labutti K."/>
            <person name="Salamov A."/>
            <person name="Andreopoulos B."/>
            <person name="Baker S."/>
            <person name="Barry K."/>
            <person name="Bills G."/>
            <person name="Bluhm B."/>
            <person name="Cannon C."/>
            <person name="Castanera R."/>
            <person name="Culley D."/>
            <person name="Daum C."/>
            <person name="Ezra D."/>
            <person name="Gonzalez J."/>
            <person name="Henrissat B."/>
            <person name="Kuo A."/>
            <person name="Liang C."/>
            <person name="Lipzen A."/>
            <person name="Lutzoni F."/>
            <person name="Magnuson J."/>
            <person name="Mondo S."/>
            <person name="Nolan M."/>
            <person name="Ohm R."/>
            <person name="Pangilinan J."/>
            <person name="Park H.-J."/>
            <person name="Ramirez L."/>
            <person name="Alfaro M."/>
            <person name="Sun H."/>
            <person name="Tritt A."/>
            <person name="Yoshinaga Y."/>
            <person name="Zwiers L.-H."/>
            <person name="Turgeon B."/>
            <person name="Goodwin S."/>
            <person name="Spatafora J."/>
            <person name="Crous P."/>
            <person name="Grigoriev I."/>
        </authorList>
    </citation>
    <scope>NUCLEOTIDE SEQUENCE</scope>
    <source>
        <strain evidence="2">CBS 123094</strain>
    </source>
</reference>
<dbReference type="PANTHER" id="PTHR38111:SF2">
    <property type="entry name" value="FINGER DOMAIN PROTEIN, PUTATIVE (AFU_ORTHOLOGUE AFUA_1G01560)-RELATED"/>
    <property type="match status" value="1"/>
</dbReference>